<keyword evidence="3" id="KW-1185">Reference proteome</keyword>
<feature type="region of interest" description="Disordered" evidence="1">
    <location>
        <begin position="306"/>
        <end position="454"/>
    </location>
</feature>
<evidence type="ECO:0000256" key="1">
    <source>
        <dbReference type="SAM" id="MobiDB-lite"/>
    </source>
</evidence>
<feature type="compositionally biased region" description="Basic residues" evidence="1">
    <location>
        <begin position="516"/>
        <end position="537"/>
    </location>
</feature>
<feature type="region of interest" description="Disordered" evidence="1">
    <location>
        <begin position="467"/>
        <end position="537"/>
    </location>
</feature>
<dbReference type="Proteomes" id="UP000113968">
    <property type="component" value="Segment"/>
</dbReference>
<organism evidence="2 3">
    <name type="scientific">Aotine betaherpesvirus 1</name>
    <dbReference type="NCBI Taxonomy" id="50290"/>
    <lineage>
        <taxon>Viruses</taxon>
        <taxon>Duplodnaviria</taxon>
        <taxon>Heunggongvirae</taxon>
        <taxon>Peploviricota</taxon>
        <taxon>Herviviricetes</taxon>
        <taxon>Herpesvirales</taxon>
        <taxon>Orthoherpesviridae</taxon>
        <taxon>Betaherpesvirinae</taxon>
        <taxon>Cytomegalovirus</taxon>
        <taxon>Cytomegalovirus aotinebeta1</taxon>
    </lineage>
</organism>
<feature type="compositionally biased region" description="Polar residues" evidence="1">
    <location>
        <begin position="428"/>
        <end position="442"/>
    </location>
</feature>
<feature type="compositionally biased region" description="Basic and acidic residues" evidence="1">
    <location>
        <begin position="44"/>
        <end position="54"/>
    </location>
</feature>
<name>G8XU74_9BETA</name>
<feature type="region of interest" description="Disordered" evidence="1">
    <location>
        <begin position="1"/>
        <end position="67"/>
    </location>
</feature>
<feature type="compositionally biased region" description="Acidic residues" evidence="1">
    <location>
        <begin position="480"/>
        <end position="500"/>
    </location>
</feature>
<reference evidence="2" key="1">
    <citation type="submission" date="2011-12" db="EMBL/GenBank/DDBJ databases">
        <title>Comparative genomics of primate cytomegaloviruses.</title>
        <authorList>
            <person name="Davison A.J."/>
            <person name="Holton M."/>
            <person name="Dolan A."/>
            <person name="Dargan D.J."/>
            <person name="Gatherer D."/>
            <person name="Hayward G.S."/>
        </authorList>
    </citation>
    <scope>NUCLEOTIDE SEQUENCE [LARGE SCALE GENOMIC DNA]</scope>
    <source>
        <strain evidence="2">S34E</strain>
    </source>
</reference>
<dbReference type="KEGG" id="vg:11464084"/>
<protein>
    <submittedName>
        <fullName evidence="2">Protein RL1</fullName>
    </submittedName>
</protein>
<dbReference type="RefSeq" id="YP_004940025.1">
    <property type="nucleotide sequence ID" value="NC_016447.1"/>
</dbReference>
<dbReference type="EMBL" id="FJ483970">
    <property type="protein sequence ID" value="AEV80716.1"/>
    <property type="molecule type" value="Genomic_DNA"/>
</dbReference>
<evidence type="ECO:0000313" key="2">
    <source>
        <dbReference type="EMBL" id="AEV80716.1"/>
    </source>
</evidence>
<dbReference type="GeneID" id="11464084"/>
<dbReference type="OrthoDB" id="37111at10239"/>
<proteinExistence type="predicted"/>
<evidence type="ECO:0000313" key="3">
    <source>
        <dbReference type="Proteomes" id="UP000113968"/>
    </source>
</evidence>
<feature type="compositionally biased region" description="Low complexity" evidence="1">
    <location>
        <begin position="387"/>
        <end position="417"/>
    </location>
</feature>
<accession>G8XU74</accession>
<sequence length="537" mass="58815">MPSELASGPGKPSEGADNGYKRHDGAVRVAAATGEAESRPSAPEPEREAERPSEPSEPSPALSSESAEHYLTPSLTSDGRVPFPRPSPLLLSVALFQEDMAARRANWSCPDATPDPIGVSPGRSPIYSGSCSLGPYETSYQTREAERQSRSGELLATCWCLWLSRREGTSARAPRSGSAVHLLAARTRDGHADWAFMRARALCLACEVVDDPAARYAPDWEGGMPVYPRYRLALLLGGHGQRLQLERATLDEAEERGWLPNIAGRDPRHSYYVYGFGRVYERRQGTWMPSETFPTPLLRQQMSAPSLLGRRPRPSPGPQQHRIPEPCVFWPPRPQLQRLSSSSSEGSRSRSRSRSRSPLGATAAPSPRLSSPPRPATRTPSRPSPESPSRLPPTATSTSPPRSPTASSPPTSTSVLSFGTAPNDYRDSSPTPSRETTENHVTPDTVPRPAPICRRRLGTDVQIVEMRREGNSSDGCSLEGDQDLLVDLEIDAEEESEDEPTPQPAPKPTPQTTNHSRSRRRTRRGHRGGRPRPALRR</sequence>
<gene>
    <name evidence="2" type="primary">RL1</name>
</gene>